<evidence type="ECO:0000256" key="4">
    <source>
        <dbReference type="ARBA" id="ARBA00022692"/>
    </source>
</evidence>
<reference evidence="11 12" key="1">
    <citation type="journal article" date="2019" name="Sci. Rep.">
        <title>Comparative genomics of chytrid fungi reveal insights into the obligate biotrophic and pathogenic lifestyle of Synchytrium endobioticum.</title>
        <authorList>
            <person name="van de Vossenberg B.T.L.H."/>
            <person name="Warris S."/>
            <person name="Nguyen H.D.T."/>
            <person name="van Gent-Pelzer M.P.E."/>
            <person name="Joly D.L."/>
            <person name="van de Geest H.C."/>
            <person name="Bonants P.J.M."/>
            <person name="Smith D.S."/>
            <person name="Levesque C.A."/>
            <person name="van der Lee T.A.J."/>
        </authorList>
    </citation>
    <scope>NUCLEOTIDE SEQUENCE [LARGE SCALE GENOMIC DNA]</scope>
    <source>
        <strain evidence="11 12">CBS 675.73</strain>
    </source>
</reference>
<dbReference type="InterPro" id="IPR023395">
    <property type="entry name" value="MCP_dom_sf"/>
</dbReference>
<dbReference type="GO" id="GO:0000064">
    <property type="term" value="F:L-ornithine transmembrane transporter activity"/>
    <property type="evidence" value="ECO:0007669"/>
    <property type="project" value="TreeGrafter"/>
</dbReference>
<name>A0A507EAY8_9FUNG</name>
<dbReference type="STRING" id="246404.A0A507EAY8"/>
<evidence type="ECO:0000256" key="10">
    <source>
        <dbReference type="RuleBase" id="RU000488"/>
    </source>
</evidence>
<dbReference type="GO" id="GO:1990575">
    <property type="term" value="P:mitochondrial L-ornithine transmembrane transport"/>
    <property type="evidence" value="ECO:0007669"/>
    <property type="project" value="TreeGrafter"/>
</dbReference>
<keyword evidence="4 9" id="KW-0812">Transmembrane</keyword>
<evidence type="ECO:0000256" key="2">
    <source>
        <dbReference type="ARBA" id="ARBA00006375"/>
    </source>
</evidence>
<dbReference type="Pfam" id="PF00153">
    <property type="entry name" value="Mito_carr"/>
    <property type="match status" value="1"/>
</dbReference>
<comment type="similarity">
    <text evidence="2 10">Belongs to the mitochondrial carrier (TC 2.A.29) family.</text>
</comment>
<evidence type="ECO:0008006" key="13">
    <source>
        <dbReference type="Google" id="ProtNLM"/>
    </source>
</evidence>
<evidence type="ECO:0000256" key="9">
    <source>
        <dbReference type="PROSITE-ProRule" id="PRU00282"/>
    </source>
</evidence>
<evidence type="ECO:0000313" key="12">
    <source>
        <dbReference type="Proteomes" id="UP000320333"/>
    </source>
</evidence>
<protein>
    <recommendedName>
        <fullName evidence="13">Mitochondrial carrier domain-containing protein</fullName>
    </recommendedName>
</protein>
<dbReference type="Gene3D" id="1.50.40.10">
    <property type="entry name" value="Mitochondrial carrier domain"/>
    <property type="match status" value="1"/>
</dbReference>
<accession>A0A507EAY8</accession>
<dbReference type="AlphaFoldDB" id="A0A507EAY8"/>
<keyword evidence="5" id="KW-0677">Repeat</keyword>
<dbReference type="Proteomes" id="UP000320333">
    <property type="component" value="Unassembled WGS sequence"/>
</dbReference>
<comment type="caution">
    <text evidence="11">The sequence shown here is derived from an EMBL/GenBank/DDBJ whole genome shotgun (WGS) entry which is preliminary data.</text>
</comment>
<feature type="repeat" description="Solcar" evidence="9">
    <location>
        <begin position="300"/>
        <end position="384"/>
    </location>
</feature>
<keyword evidence="3 10" id="KW-0813">Transport</keyword>
<dbReference type="PANTHER" id="PTHR45624:SF12">
    <property type="entry name" value="MITOCHONDRIAL ORNITHINE TRANSPORTER 1"/>
    <property type="match status" value="1"/>
</dbReference>
<keyword evidence="6" id="KW-1133">Transmembrane helix</keyword>
<dbReference type="GO" id="GO:0031966">
    <property type="term" value="C:mitochondrial membrane"/>
    <property type="evidence" value="ECO:0007669"/>
    <property type="project" value="UniProtKB-SubCell"/>
</dbReference>
<evidence type="ECO:0000256" key="6">
    <source>
        <dbReference type="ARBA" id="ARBA00022989"/>
    </source>
</evidence>
<dbReference type="PROSITE" id="PS50920">
    <property type="entry name" value="SOLCAR"/>
    <property type="match status" value="1"/>
</dbReference>
<dbReference type="OrthoDB" id="3364892at2759"/>
<evidence type="ECO:0000256" key="1">
    <source>
        <dbReference type="ARBA" id="ARBA00004225"/>
    </source>
</evidence>
<comment type="subcellular location">
    <subcellularLocation>
        <location evidence="1">Mitochondrion membrane</location>
        <topology evidence="1">Multi-pass membrane protein</topology>
    </subcellularLocation>
</comment>
<evidence type="ECO:0000256" key="5">
    <source>
        <dbReference type="ARBA" id="ARBA00022737"/>
    </source>
</evidence>
<keyword evidence="8 9" id="KW-0472">Membrane</keyword>
<dbReference type="InterPro" id="IPR050567">
    <property type="entry name" value="Mitochondrial_Carrier"/>
</dbReference>
<dbReference type="PANTHER" id="PTHR45624">
    <property type="entry name" value="MITOCHONDRIAL BASIC AMINO ACIDS TRANSPORTER-RELATED"/>
    <property type="match status" value="1"/>
</dbReference>
<gene>
    <name evidence="11" type="ORF">CcCBS67573_g09000</name>
</gene>
<keyword evidence="7" id="KW-0496">Mitochondrion</keyword>
<dbReference type="InterPro" id="IPR018108">
    <property type="entry name" value="MCP_transmembrane"/>
</dbReference>
<organism evidence="11 12">
    <name type="scientific">Chytriomyces confervae</name>
    <dbReference type="NCBI Taxonomy" id="246404"/>
    <lineage>
        <taxon>Eukaryota</taxon>
        <taxon>Fungi</taxon>
        <taxon>Fungi incertae sedis</taxon>
        <taxon>Chytridiomycota</taxon>
        <taxon>Chytridiomycota incertae sedis</taxon>
        <taxon>Chytridiomycetes</taxon>
        <taxon>Chytridiales</taxon>
        <taxon>Chytriomycetaceae</taxon>
        <taxon>Chytriomyces</taxon>
    </lineage>
</organism>
<proteinExistence type="inferred from homology"/>
<evidence type="ECO:0000256" key="7">
    <source>
        <dbReference type="ARBA" id="ARBA00023128"/>
    </source>
</evidence>
<evidence type="ECO:0000313" key="11">
    <source>
        <dbReference type="EMBL" id="TPX60465.1"/>
    </source>
</evidence>
<keyword evidence="12" id="KW-1185">Reference proteome</keyword>
<dbReference type="EMBL" id="QEAP01000688">
    <property type="protein sequence ID" value="TPX60465.1"/>
    <property type="molecule type" value="Genomic_DNA"/>
</dbReference>
<sequence length="387" mass="42221">MEVGHLNPSTEPDVVAAEKPDASAGVLAGFARTAAFQGSLLVTGFGKGLLKWWFKMPVKLFRPVAVNPYMVFQHMAHGRGTTADVRFMRRVIREEGVGVVGRNFVPLLLVNSSIGAVLFNTYAGVMHTIDVSPIAEHVHGGMPIDLAPVVSGLIAGAVQSVFATPVDNLQRSLDPKAIVALRSNGGIIALVIDTLRSVLSSQPEPKPYIPLKNAHASPNHYTHRVHHLRHHVHNRVSPLKPLYHNFRITCLKDSVGFALFFGVFENMRDFGKRMVLRFQDWQGTEHHSNPIMKGVTITGPQALAVVGAGGLAGMGFQAVGYPIDRIQAEIQGRAQAGHVRESWIHAYNRIGGFREVYRGIGAQFVRVVPASAVGLFVFEMVNEYLGP</sequence>
<evidence type="ECO:0000256" key="8">
    <source>
        <dbReference type="ARBA" id="ARBA00023136"/>
    </source>
</evidence>
<dbReference type="SUPFAM" id="SSF103506">
    <property type="entry name" value="Mitochondrial carrier"/>
    <property type="match status" value="1"/>
</dbReference>
<evidence type="ECO:0000256" key="3">
    <source>
        <dbReference type="ARBA" id="ARBA00022448"/>
    </source>
</evidence>